<name>A0ABT0WGT1_9BACI</name>
<organism evidence="2 3">
    <name type="scientific">Neobacillus pocheonensis</name>
    <dbReference type="NCBI Taxonomy" id="363869"/>
    <lineage>
        <taxon>Bacteria</taxon>
        <taxon>Bacillati</taxon>
        <taxon>Bacillota</taxon>
        <taxon>Bacilli</taxon>
        <taxon>Bacillales</taxon>
        <taxon>Bacillaceae</taxon>
        <taxon>Neobacillus</taxon>
    </lineage>
</organism>
<feature type="transmembrane region" description="Helical" evidence="1">
    <location>
        <begin position="48"/>
        <end position="69"/>
    </location>
</feature>
<keyword evidence="3" id="KW-1185">Reference proteome</keyword>
<reference evidence="2 3" key="1">
    <citation type="submission" date="2022-06" db="EMBL/GenBank/DDBJ databases">
        <authorList>
            <person name="Jeon C.O."/>
        </authorList>
    </citation>
    <scope>NUCLEOTIDE SEQUENCE [LARGE SCALE GENOMIC DNA]</scope>
    <source>
        <strain evidence="2 3">KCTC 13943</strain>
    </source>
</reference>
<keyword evidence="1" id="KW-1133">Transmembrane helix</keyword>
<accession>A0ABT0WGT1</accession>
<evidence type="ECO:0000313" key="2">
    <source>
        <dbReference type="EMBL" id="MCM2534758.1"/>
    </source>
</evidence>
<comment type="caution">
    <text evidence="2">The sequence shown here is derived from an EMBL/GenBank/DDBJ whole genome shotgun (WGS) entry which is preliminary data.</text>
</comment>
<sequence>MLEKVIIPLPTSIRIEGNTSQPNVAPNSEQLHDLINKYYQEYNKPVVLFGYSMGASIINLTLITVYTILRYK</sequence>
<keyword evidence="1" id="KW-0812">Transmembrane</keyword>
<keyword evidence="1" id="KW-0472">Membrane</keyword>
<dbReference type="SUPFAM" id="SSF53474">
    <property type="entry name" value="alpha/beta-Hydrolases"/>
    <property type="match status" value="1"/>
</dbReference>
<dbReference type="InterPro" id="IPR029058">
    <property type="entry name" value="AB_hydrolase_fold"/>
</dbReference>
<dbReference type="Proteomes" id="UP001523262">
    <property type="component" value="Unassembled WGS sequence"/>
</dbReference>
<evidence type="ECO:0000256" key="1">
    <source>
        <dbReference type="SAM" id="Phobius"/>
    </source>
</evidence>
<gene>
    <name evidence="2" type="ORF">NDK43_23465</name>
</gene>
<evidence type="ECO:0008006" key="4">
    <source>
        <dbReference type="Google" id="ProtNLM"/>
    </source>
</evidence>
<protein>
    <recommendedName>
        <fullName evidence="4">Thioesterase domain-containing protein</fullName>
    </recommendedName>
</protein>
<dbReference type="EMBL" id="JAMQCR010000002">
    <property type="protein sequence ID" value="MCM2534758.1"/>
    <property type="molecule type" value="Genomic_DNA"/>
</dbReference>
<proteinExistence type="predicted"/>
<evidence type="ECO:0000313" key="3">
    <source>
        <dbReference type="Proteomes" id="UP001523262"/>
    </source>
</evidence>